<name>A0AA40BQ45_9PEZI</name>
<organism evidence="1 2">
    <name type="scientific">Schizothecium vesticola</name>
    <dbReference type="NCBI Taxonomy" id="314040"/>
    <lineage>
        <taxon>Eukaryota</taxon>
        <taxon>Fungi</taxon>
        <taxon>Dikarya</taxon>
        <taxon>Ascomycota</taxon>
        <taxon>Pezizomycotina</taxon>
        <taxon>Sordariomycetes</taxon>
        <taxon>Sordariomycetidae</taxon>
        <taxon>Sordariales</taxon>
        <taxon>Schizotheciaceae</taxon>
        <taxon>Schizothecium</taxon>
    </lineage>
</organism>
<dbReference type="EMBL" id="JAUKUD010000007">
    <property type="protein sequence ID" value="KAK0738338.1"/>
    <property type="molecule type" value="Genomic_DNA"/>
</dbReference>
<reference evidence="1" key="1">
    <citation type="submission" date="2023-06" db="EMBL/GenBank/DDBJ databases">
        <title>Genome-scale phylogeny and comparative genomics of the fungal order Sordariales.</title>
        <authorList>
            <consortium name="Lawrence Berkeley National Laboratory"/>
            <person name="Hensen N."/>
            <person name="Bonometti L."/>
            <person name="Westerberg I."/>
            <person name="Brannstrom I.O."/>
            <person name="Guillou S."/>
            <person name="Cros-Aarteil S."/>
            <person name="Calhoun S."/>
            <person name="Haridas S."/>
            <person name="Kuo A."/>
            <person name="Mondo S."/>
            <person name="Pangilinan J."/>
            <person name="Riley R."/>
            <person name="LaButti K."/>
            <person name="Andreopoulos B."/>
            <person name="Lipzen A."/>
            <person name="Chen C."/>
            <person name="Yanf M."/>
            <person name="Daum C."/>
            <person name="Ng V."/>
            <person name="Clum A."/>
            <person name="Steindorff A."/>
            <person name="Ohm R."/>
            <person name="Martin F."/>
            <person name="Silar P."/>
            <person name="Natvig D."/>
            <person name="Lalanne C."/>
            <person name="Gautier V."/>
            <person name="Ament-velasquez S.L."/>
            <person name="Kruys A."/>
            <person name="Hutchinson M.I."/>
            <person name="Powell A.J."/>
            <person name="Barry K."/>
            <person name="Miller A.N."/>
            <person name="Grigoriev I.V."/>
            <person name="Debuchy R."/>
            <person name="Gladieux P."/>
            <person name="Thoren M.H."/>
            <person name="Johannesson H."/>
        </authorList>
    </citation>
    <scope>NUCLEOTIDE SEQUENCE</scope>
    <source>
        <strain evidence="1">SMH3187-1</strain>
    </source>
</reference>
<sequence length="206" mass="22878">MRFMGGGDEVQLPLEPFVANKHLILNHTTTPAPQIKHTRASQLGRRAITKKAVGQISGETQQRCLLHAALQQSYSTDPRLIAVPDSQPISYIRKTRHFIPMQEQDSWPRDLRLRLSEVEGNMSLSYGDMSTGGGRRDHRRRISSTLLCRFGSPLDVGIDRPASGVGEPLWPLSVSVPQACRPRVPPISSCGLSGRVLVVERHTMEL</sequence>
<protein>
    <submittedName>
        <fullName evidence="1">Uncharacterized protein</fullName>
    </submittedName>
</protein>
<evidence type="ECO:0000313" key="1">
    <source>
        <dbReference type="EMBL" id="KAK0738338.1"/>
    </source>
</evidence>
<dbReference type="AlphaFoldDB" id="A0AA40BQ45"/>
<accession>A0AA40BQ45</accession>
<proteinExistence type="predicted"/>
<evidence type="ECO:0000313" key="2">
    <source>
        <dbReference type="Proteomes" id="UP001172155"/>
    </source>
</evidence>
<gene>
    <name evidence="1" type="ORF">B0T18DRAFT_244349</name>
</gene>
<dbReference type="Proteomes" id="UP001172155">
    <property type="component" value="Unassembled WGS sequence"/>
</dbReference>
<keyword evidence="2" id="KW-1185">Reference proteome</keyword>
<comment type="caution">
    <text evidence="1">The sequence shown here is derived from an EMBL/GenBank/DDBJ whole genome shotgun (WGS) entry which is preliminary data.</text>
</comment>